<comment type="subunit">
    <text evidence="5 16">Homodimer.</text>
</comment>
<keyword evidence="9 16" id="KW-0547">Nucleotide-binding</keyword>
<dbReference type="NCBIfam" id="TIGR00671">
    <property type="entry name" value="baf"/>
    <property type="match status" value="1"/>
</dbReference>
<comment type="caution">
    <text evidence="16">Lacks conserved residue(s) required for the propagation of feature annotation.</text>
</comment>
<keyword evidence="7 16" id="KW-0963">Cytoplasm</keyword>
<feature type="binding site" evidence="16">
    <location>
        <begin position="6"/>
        <end position="13"/>
    </location>
    <ligand>
        <name>ATP</name>
        <dbReference type="ChEBI" id="CHEBI:30616"/>
    </ligand>
</feature>
<keyword evidence="10 16" id="KW-0418">Kinase</keyword>
<evidence type="ECO:0000256" key="2">
    <source>
        <dbReference type="ARBA" id="ARBA00001958"/>
    </source>
</evidence>
<evidence type="ECO:0000256" key="4">
    <source>
        <dbReference type="ARBA" id="ARBA00005225"/>
    </source>
</evidence>
<dbReference type="GO" id="GO:0046872">
    <property type="term" value="F:metal ion binding"/>
    <property type="evidence" value="ECO:0007669"/>
    <property type="project" value="UniProtKB-KW"/>
</dbReference>
<dbReference type="CDD" id="cd24015">
    <property type="entry name" value="ASKHA_NBD_PanK-III"/>
    <property type="match status" value="1"/>
</dbReference>
<dbReference type="RefSeq" id="WP_084233129.1">
    <property type="nucleotide sequence ID" value="NZ_FWXW01000001.1"/>
</dbReference>
<comment type="function">
    <text evidence="16">Catalyzes the phosphorylation of pantothenate (Pan), the first step in CoA biosynthesis.</text>
</comment>
<feature type="active site" description="Proton acceptor" evidence="16">
    <location>
        <position position="107"/>
    </location>
</feature>
<evidence type="ECO:0000256" key="11">
    <source>
        <dbReference type="ARBA" id="ARBA00022840"/>
    </source>
</evidence>
<dbReference type="PANTHER" id="PTHR34265:SF1">
    <property type="entry name" value="TYPE III PANTOTHENATE KINASE"/>
    <property type="match status" value="1"/>
</dbReference>
<dbReference type="InterPro" id="IPR043129">
    <property type="entry name" value="ATPase_NBD"/>
</dbReference>
<comment type="cofactor">
    <cofactor evidence="16">
        <name>NH4(+)</name>
        <dbReference type="ChEBI" id="CHEBI:28938"/>
    </cofactor>
    <cofactor evidence="16">
        <name>K(+)</name>
        <dbReference type="ChEBI" id="CHEBI:29103"/>
    </cofactor>
    <text evidence="16">A monovalent cation. Ammonium or potassium.</text>
</comment>
<dbReference type="UniPathway" id="UPA00241">
    <property type="reaction ID" value="UER00352"/>
</dbReference>
<evidence type="ECO:0000256" key="10">
    <source>
        <dbReference type="ARBA" id="ARBA00022777"/>
    </source>
</evidence>
<dbReference type="GO" id="GO:0015937">
    <property type="term" value="P:coenzyme A biosynthetic process"/>
    <property type="evidence" value="ECO:0007669"/>
    <property type="project" value="UniProtKB-UniRule"/>
</dbReference>
<dbReference type="EMBL" id="FWXW01000001">
    <property type="protein sequence ID" value="SMC36400.1"/>
    <property type="molecule type" value="Genomic_DNA"/>
</dbReference>
<comment type="pathway">
    <text evidence="4 16">Cofactor biosynthesis; coenzyme A biosynthesis; CoA from (R)-pantothenate: step 1/5.</text>
</comment>
<keyword evidence="8 16" id="KW-0808">Transferase</keyword>
<proteinExistence type="inferred from homology"/>
<feature type="binding site" evidence="16">
    <location>
        <begin position="105"/>
        <end position="108"/>
    </location>
    <ligand>
        <name>substrate</name>
    </ligand>
</feature>
<evidence type="ECO:0000256" key="1">
    <source>
        <dbReference type="ARBA" id="ARBA00001206"/>
    </source>
</evidence>
<comment type="catalytic activity">
    <reaction evidence="1 16">
        <text>(R)-pantothenate + ATP = (R)-4'-phosphopantothenate + ADP + H(+)</text>
        <dbReference type="Rhea" id="RHEA:16373"/>
        <dbReference type="ChEBI" id="CHEBI:10986"/>
        <dbReference type="ChEBI" id="CHEBI:15378"/>
        <dbReference type="ChEBI" id="CHEBI:29032"/>
        <dbReference type="ChEBI" id="CHEBI:30616"/>
        <dbReference type="ChEBI" id="CHEBI:456216"/>
        <dbReference type="EC" id="2.7.1.33"/>
    </reaction>
</comment>
<dbReference type="AlphaFoldDB" id="A0A1W1YJJ6"/>
<evidence type="ECO:0000256" key="12">
    <source>
        <dbReference type="ARBA" id="ARBA00022958"/>
    </source>
</evidence>
<dbReference type="GO" id="GO:0004594">
    <property type="term" value="F:pantothenate kinase activity"/>
    <property type="evidence" value="ECO:0007669"/>
    <property type="project" value="UniProtKB-UniRule"/>
</dbReference>
<evidence type="ECO:0000256" key="6">
    <source>
        <dbReference type="ARBA" id="ARBA00012102"/>
    </source>
</evidence>
<keyword evidence="11 16" id="KW-0067">ATP-binding</keyword>
<dbReference type="HAMAP" id="MF_01274">
    <property type="entry name" value="Pantothen_kinase_3"/>
    <property type="match status" value="1"/>
</dbReference>
<dbReference type="Gene3D" id="3.30.420.40">
    <property type="match status" value="2"/>
</dbReference>
<dbReference type="EC" id="2.7.1.33" evidence="6 16"/>
<organism evidence="17 18">
    <name type="scientific">Papillibacter cinnamivorans DSM 12816</name>
    <dbReference type="NCBI Taxonomy" id="1122930"/>
    <lineage>
        <taxon>Bacteria</taxon>
        <taxon>Bacillati</taxon>
        <taxon>Bacillota</taxon>
        <taxon>Clostridia</taxon>
        <taxon>Eubacteriales</taxon>
        <taxon>Oscillospiraceae</taxon>
        <taxon>Papillibacter</taxon>
    </lineage>
</organism>
<dbReference type="NCBIfam" id="NF009855">
    <property type="entry name" value="PRK13321.1"/>
    <property type="match status" value="1"/>
</dbReference>
<protein>
    <recommendedName>
        <fullName evidence="15 16">Type III pantothenate kinase</fullName>
        <ecNumber evidence="6 16">2.7.1.33</ecNumber>
    </recommendedName>
    <alternativeName>
        <fullName evidence="16">PanK-III</fullName>
    </alternativeName>
    <alternativeName>
        <fullName evidence="16">Pantothenic acid kinase</fullName>
    </alternativeName>
</protein>
<feature type="binding site" evidence="16">
    <location>
        <position position="127"/>
    </location>
    <ligand>
        <name>K(+)</name>
        <dbReference type="ChEBI" id="CHEBI:29103"/>
    </ligand>
</feature>
<keyword evidence="13 16" id="KW-0173">Coenzyme A biosynthesis</keyword>
<evidence type="ECO:0000256" key="3">
    <source>
        <dbReference type="ARBA" id="ARBA00004496"/>
    </source>
</evidence>
<dbReference type="STRING" id="1122930.SAMN02745168_0486"/>
<evidence type="ECO:0000313" key="18">
    <source>
        <dbReference type="Proteomes" id="UP000192790"/>
    </source>
</evidence>
<evidence type="ECO:0000256" key="5">
    <source>
        <dbReference type="ARBA" id="ARBA00011738"/>
    </source>
</evidence>
<reference evidence="17 18" key="1">
    <citation type="submission" date="2017-04" db="EMBL/GenBank/DDBJ databases">
        <authorList>
            <person name="Afonso C.L."/>
            <person name="Miller P.J."/>
            <person name="Scott M.A."/>
            <person name="Spackman E."/>
            <person name="Goraichik I."/>
            <person name="Dimitrov K.M."/>
            <person name="Suarez D.L."/>
            <person name="Swayne D.E."/>
        </authorList>
    </citation>
    <scope>NUCLEOTIDE SEQUENCE [LARGE SCALE GENOMIC DNA]</scope>
    <source>
        <strain evidence="17 18">DSM 12816</strain>
    </source>
</reference>
<gene>
    <name evidence="16" type="primary">coaX</name>
    <name evidence="17" type="ORF">SAMN02745168_0486</name>
</gene>
<evidence type="ECO:0000256" key="9">
    <source>
        <dbReference type="ARBA" id="ARBA00022741"/>
    </source>
</evidence>
<evidence type="ECO:0000313" key="17">
    <source>
        <dbReference type="EMBL" id="SMC36400.1"/>
    </source>
</evidence>
<evidence type="ECO:0000256" key="14">
    <source>
        <dbReference type="ARBA" id="ARBA00038036"/>
    </source>
</evidence>
<dbReference type="Proteomes" id="UP000192790">
    <property type="component" value="Unassembled WGS sequence"/>
</dbReference>
<evidence type="ECO:0000256" key="7">
    <source>
        <dbReference type="ARBA" id="ARBA00022490"/>
    </source>
</evidence>
<keyword evidence="16" id="KW-0479">Metal-binding</keyword>
<keyword evidence="18" id="KW-1185">Reference proteome</keyword>
<accession>A0A1W1YJJ6</accession>
<feature type="binding site" evidence="16">
    <location>
        <position position="182"/>
    </location>
    <ligand>
        <name>substrate</name>
    </ligand>
</feature>
<evidence type="ECO:0000256" key="15">
    <source>
        <dbReference type="ARBA" id="ARBA00040883"/>
    </source>
</evidence>
<dbReference type="GO" id="GO:0005737">
    <property type="term" value="C:cytoplasm"/>
    <property type="evidence" value="ECO:0007669"/>
    <property type="project" value="UniProtKB-SubCell"/>
</dbReference>
<name>A0A1W1YJJ6_9FIRM</name>
<dbReference type="InterPro" id="IPR004619">
    <property type="entry name" value="Type_III_PanK"/>
</dbReference>
<feature type="binding site" evidence="16">
    <location>
        <position position="130"/>
    </location>
    <ligand>
        <name>ATP</name>
        <dbReference type="ChEBI" id="CHEBI:30616"/>
    </ligand>
</feature>
<evidence type="ECO:0000256" key="8">
    <source>
        <dbReference type="ARBA" id="ARBA00022679"/>
    </source>
</evidence>
<keyword evidence="12 16" id="KW-0630">Potassium</keyword>
<dbReference type="Pfam" id="PF03309">
    <property type="entry name" value="Pan_kinase"/>
    <property type="match status" value="1"/>
</dbReference>
<dbReference type="PANTHER" id="PTHR34265">
    <property type="entry name" value="TYPE III PANTOTHENATE KINASE"/>
    <property type="match status" value="1"/>
</dbReference>
<sequence length="270" mass="29863">MLLTVDVGNTNMVFTVYDGEQSIGSFRMSTNANRTSDEIGLWICDYFRRFELSIAEVEDVIIASVVPQVMYSLTSSIIKYINRTPIIVDEDVDPGLRYDVDGRLGVDRAVDCVAAIEKYGSPLIVLDFGTATTIDAVSENAEYLGGVILSGIRISLDALFTRAAMLPRVELVKPGHVLGKNTVEQMQAGAVCGYIGSVEYIVREMKSEMNAENIRVVATGGLGRLIAENTDEIDVFDPQLTPDGLRLVYEKYKREHRIKPRPKQSKSSKN</sequence>
<evidence type="ECO:0000256" key="16">
    <source>
        <dbReference type="HAMAP-Rule" id="MF_01274"/>
    </source>
</evidence>
<dbReference type="OrthoDB" id="9804707at2"/>
<comment type="similarity">
    <text evidence="14 16">Belongs to the type III pantothenate kinase family.</text>
</comment>
<comment type="subcellular location">
    <subcellularLocation>
        <location evidence="3 16">Cytoplasm</location>
    </subcellularLocation>
</comment>
<dbReference type="SUPFAM" id="SSF53067">
    <property type="entry name" value="Actin-like ATPase domain"/>
    <property type="match status" value="2"/>
</dbReference>
<comment type="cofactor">
    <cofactor evidence="2">
        <name>K(+)</name>
        <dbReference type="ChEBI" id="CHEBI:29103"/>
    </cofactor>
</comment>
<dbReference type="GO" id="GO:0005524">
    <property type="term" value="F:ATP binding"/>
    <property type="evidence" value="ECO:0007669"/>
    <property type="project" value="UniProtKB-UniRule"/>
</dbReference>
<evidence type="ECO:0000256" key="13">
    <source>
        <dbReference type="ARBA" id="ARBA00022993"/>
    </source>
</evidence>